<proteinExistence type="predicted"/>
<dbReference type="InterPro" id="IPR027417">
    <property type="entry name" value="P-loop_NTPase"/>
</dbReference>
<dbReference type="PANTHER" id="PTHR37807:SF3">
    <property type="entry name" value="OS07G0160300 PROTEIN"/>
    <property type="match status" value="1"/>
</dbReference>
<gene>
    <name evidence="1" type="ORF">OTG14_07670</name>
</gene>
<dbReference type="Gene3D" id="3.40.50.300">
    <property type="entry name" value="P-loop containing nucleotide triphosphate hydrolases"/>
    <property type="match status" value="1"/>
</dbReference>
<sequence length="172" mass="19206">MLIIFSGLPGSGKSTIAKIVTQRLGAVYLRVDTVEQAIRSVSEPGQKIGPEGYFAIYGLASENLKLGSTVVTDSVNDINLVRDAFRNIALSLNVPFLEVEIVCSDEKEHRYRVENRVSDIPGLMPPDWEQVKNREYEPWGREHLILDTAVLSAAECADKILEIRHKIALNWS</sequence>
<name>A0ABT3XE90_9ENTR</name>
<evidence type="ECO:0000313" key="1">
    <source>
        <dbReference type="EMBL" id="MCX8302845.1"/>
    </source>
</evidence>
<dbReference type="SUPFAM" id="SSF52540">
    <property type="entry name" value="P-loop containing nucleoside triphosphate hydrolases"/>
    <property type="match status" value="1"/>
</dbReference>
<keyword evidence="2" id="KW-1185">Reference proteome</keyword>
<evidence type="ECO:0000313" key="2">
    <source>
        <dbReference type="Proteomes" id="UP001163211"/>
    </source>
</evidence>
<accession>A0ABT3XE90</accession>
<dbReference type="Pfam" id="PF13671">
    <property type="entry name" value="AAA_33"/>
    <property type="match status" value="1"/>
</dbReference>
<dbReference type="Proteomes" id="UP001163211">
    <property type="component" value="Unassembled WGS sequence"/>
</dbReference>
<dbReference type="RefSeq" id="WP_061715086.1">
    <property type="nucleotide sequence ID" value="NZ_CP129025.1"/>
</dbReference>
<protein>
    <submittedName>
        <fullName evidence="1">AAA family ATPase</fullName>
    </submittedName>
</protein>
<dbReference type="PANTHER" id="PTHR37807">
    <property type="entry name" value="OS07G0160300 PROTEIN"/>
    <property type="match status" value="1"/>
</dbReference>
<dbReference type="EMBL" id="JAPMLV010000001">
    <property type="protein sequence ID" value="MCX8302845.1"/>
    <property type="molecule type" value="Genomic_DNA"/>
</dbReference>
<comment type="caution">
    <text evidence="1">The sequence shown here is derived from an EMBL/GenBank/DDBJ whole genome shotgun (WGS) entry which is preliminary data.</text>
</comment>
<organism evidence="1 2">
    <name type="scientific">Enterobacter pseudoroggenkampii</name>
    <dbReference type="NCBI Taxonomy" id="2996112"/>
    <lineage>
        <taxon>Bacteria</taxon>
        <taxon>Pseudomonadati</taxon>
        <taxon>Pseudomonadota</taxon>
        <taxon>Gammaproteobacteria</taxon>
        <taxon>Enterobacterales</taxon>
        <taxon>Enterobacteriaceae</taxon>
        <taxon>Enterobacter</taxon>
    </lineage>
</organism>
<reference evidence="1" key="1">
    <citation type="submission" date="2022-11" db="EMBL/GenBank/DDBJ databases">
        <title>The draft genomes of two Enterobacter strains.</title>
        <authorList>
            <person name="He Y."/>
            <person name="Wu S."/>
            <person name="Feng Y."/>
            <person name="Zong Z."/>
        </authorList>
    </citation>
    <scope>NUCLEOTIDE SEQUENCE</scope>
    <source>
        <strain evidence="1">155092</strain>
    </source>
</reference>